<proteinExistence type="predicted"/>
<keyword evidence="2" id="KW-1185">Reference proteome</keyword>
<protein>
    <submittedName>
        <fullName evidence="1">Uncharacterized protein</fullName>
    </submittedName>
</protein>
<reference evidence="1" key="1">
    <citation type="submission" date="2020-07" db="EMBL/GenBank/DDBJ databases">
        <title>Highly diverse flavobacterial phages as mortality factor during North Sea spring blooms.</title>
        <authorList>
            <person name="Bartlau N."/>
            <person name="Wichels A."/>
            <person name="Krohne G."/>
            <person name="Adriaenssens E.M."/>
            <person name="Heins A."/>
            <person name="Fuchs B.M."/>
            <person name="Amann R."/>
            <person name="Moraru C."/>
        </authorList>
    </citation>
    <scope>NUCLEOTIDE SEQUENCE</scope>
</reference>
<evidence type="ECO:0000313" key="1">
    <source>
        <dbReference type="EMBL" id="QQO97434.1"/>
    </source>
</evidence>
<dbReference type="Proteomes" id="UP000693768">
    <property type="component" value="Segment"/>
</dbReference>
<evidence type="ECO:0000313" key="2">
    <source>
        <dbReference type="Proteomes" id="UP000693768"/>
    </source>
</evidence>
<accession>A0A8E4UY70</accession>
<organism evidence="1 2">
    <name type="scientific">Maribacter phage Molly_1</name>
    <dbReference type="NCBI Taxonomy" id="2745685"/>
    <lineage>
        <taxon>Viruses</taxon>
        <taxon>Duplodnaviria</taxon>
        <taxon>Heunggongvirae</taxon>
        <taxon>Uroviricota</taxon>
        <taxon>Caudoviricetes</taxon>
        <taxon>Molycolviridae</taxon>
        <taxon>Mollyvirus</taxon>
        <taxon>Mollyvirus molly</taxon>
    </lineage>
</organism>
<dbReference type="EMBL" id="MT732451">
    <property type="protein sequence ID" value="QQO97434.1"/>
    <property type="molecule type" value="Genomic_DNA"/>
</dbReference>
<gene>
    <name evidence="1" type="ORF">Molly1_140</name>
</gene>
<name>A0A8E4UY70_9CAUD</name>
<sequence>MIHRSTLDILTLLMEELKEHHETPLSLVNRIDKKGLLTKYERKKIREFIRNHPITLPPRSWCSDNIRYYDIIPNELWYKSHIYDLRQRSKDIPVF</sequence>